<dbReference type="PROSITE" id="PS51186">
    <property type="entry name" value="GNAT"/>
    <property type="match status" value="1"/>
</dbReference>
<dbReference type="InterPro" id="IPR050832">
    <property type="entry name" value="Bact_Acetyltransf"/>
</dbReference>
<sequence>MRIEPFSLQQYEEVIQLWQRAGLELSSSDTREGLHKKLERDAELFLVAVNEDGRIVAAVMGSYDGRRGWVNHLAVDPQFQGQDIGSRLMAELENRFVNVGCEKINLLIEPTNSSVQAFYSQLGYKRDELIFMEKWIKPAKG</sequence>
<dbReference type="PANTHER" id="PTHR43877">
    <property type="entry name" value="AMINOALKYLPHOSPHONATE N-ACETYLTRANSFERASE-RELATED-RELATED"/>
    <property type="match status" value="1"/>
</dbReference>
<evidence type="ECO:0000313" key="5">
    <source>
        <dbReference type="Proteomes" id="UP000197781"/>
    </source>
</evidence>
<proteinExistence type="predicted"/>
<dbReference type="InterPro" id="IPR000182">
    <property type="entry name" value="GNAT_dom"/>
</dbReference>
<feature type="domain" description="N-acetyltransferase" evidence="3">
    <location>
        <begin position="1"/>
        <end position="141"/>
    </location>
</feature>
<protein>
    <submittedName>
        <fullName evidence="4">GNAT family N-acetyltransferase</fullName>
    </submittedName>
</protein>
<dbReference type="NCBIfam" id="NF002959">
    <property type="entry name" value="PRK03624.1"/>
    <property type="match status" value="1"/>
</dbReference>
<dbReference type="RefSeq" id="WP_088910760.1">
    <property type="nucleotide sequence ID" value="NZ_CP018145.1"/>
</dbReference>
<evidence type="ECO:0000313" key="4">
    <source>
        <dbReference type="EMBL" id="ASJ57306.1"/>
    </source>
</evidence>
<dbReference type="Pfam" id="PF00583">
    <property type="entry name" value="Acetyltransf_1"/>
    <property type="match status" value="1"/>
</dbReference>
<reference evidence="4 5" key="1">
    <citation type="submission" date="2016-11" db="EMBL/GenBank/DDBJ databases">
        <authorList>
            <person name="Jaros S."/>
            <person name="Januszkiewicz K."/>
            <person name="Wedrychowicz H."/>
        </authorList>
    </citation>
    <scope>NUCLEOTIDE SEQUENCE [LARGE SCALE GENOMIC DNA]</scope>
    <source>
        <strain evidence="4 5">NF2</strain>
    </source>
</reference>
<dbReference type="CDD" id="cd04301">
    <property type="entry name" value="NAT_SF"/>
    <property type="match status" value="1"/>
</dbReference>
<dbReference type="PANTHER" id="PTHR43877:SF2">
    <property type="entry name" value="AMINOALKYLPHOSPHONATE N-ACETYLTRANSFERASE-RELATED"/>
    <property type="match status" value="1"/>
</dbReference>
<name>A0A220MQB0_9BACL</name>
<dbReference type="InterPro" id="IPR016181">
    <property type="entry name" value="Acyl_CoA_acyltransferase"/>
</dbReference>
<dbReference type="AlphaFoldDB" id="A0A220MQB0"/>
<evidence type="ECO:0000256" key="1">
    <source>
        <dbReference type="ARBA" id="ARBA00022679"/>
    </source>
</evidence>
<dbReference type="Gene3D" id="3.40.630.30">
    <property type="match status" value="1"/>
</dbReference>
<keyword evidence="2" id="KW-0012">Acyltransferase</keyword>
<organism evidence="4 5">
    <name type="scientific">Brevibacillus formosus</name>
    <dbReference type="NCBI Taxonomy" id="54913"/>
    <lineage>
        <taxon>Bacteria</taxon>
        <taxon>Bacillati</taxon>
        <taxon>Bacillota</taxon>
        <taxon>Bacilli</taxon>
        <taxon>Bacillales</taxon>
        <taxon>Paenibacillaceae</taxon>
        <taxon>Brevibacillus</taxon>
    </lineage>
</organism>
<gene>
    <name evidence="4" type="ORF">BP422_29630</name>
</gene>
<evidence type="ECO:0000259" key="3">
    <source>
        <dbReference type="PROSITE" id="PS51186"/>
    </source>
</evidence>
<evidence type="ECO:0000256" key="2">
    <source>
        <dbReference type="ARBA" id="ARBA00023315"/>
    </source>
</evidence>
<dbReference type="Proteomes" id="UP000197781">
    <property type="component" value="Chromosome"/>
</dbReference>
<dbReference type="GO" id="GO:0016747">
    <property type="term" value="F:acyltransferase activity, transferring groups other than amino-acyl groups"/>
    <property type="evidence" value="ECO:0007669"/>
    <property type="project" value="InterPro"/>
</dbReference>
<dbReference type="KEGG" id="bfm:BP422_29630"/>
<keyword evidence="1 4" id="KW-0808">Transferase</keyword>
<dbReference type="SUPFAM" id="SSF55729">
    <property type="entry name" value="Acyl-CoA N-acyltransferases (Nat)"/>
    <property type="match status" value="1"/>
</dbReference>
<dbReference type="EMBL" id="CP018145">
    <property type="protein sequence ID" value="ASJ57306.1"/>
    <property type="molecule type" value="Genomic_DNA"/>
</dbReference>
<accession>A0A220MQB0</accession>